<sequence length="156" mass="18234">MLTFEQKLAIIESFPQLQRKDVSLGRINFHYEESVTEKKNVVYHLHPNGNGFVYAEYLEEYEPDAKGFVNIRDFSEKELRSIIEKSIESLSPRPAAEEAIIGDADEERWVNEENQTLILISEEDTWNIYSGLNLENVFSSYMEALQYLEEEGFTRK</sequence>
<accession>A0ABU5ISZ6</accession>
<dbReference type="Proteomes" id="UP001290455">
    <property type="component" value="Unassembled WGS sequence"/>
</dbReference>
<keyword evidence="2" id="KW-1185">Reference proteome</keyword>
<organism evidence="1 2">
    <name type="scientific">Robertmurraya mangrovi</name>
    <dbReference type="NCBI Taxonomy" id="3098077"/>
    <lineage>
        <taxon>Bacteria</taxon>
        <taxon>Bacillati</taxon>
        <taxon>Bacillota</taxon>
        <taxon>Bacilli</taxon>
        <taxon>Bacillales</taxon>
        <taxon>Bacillaceae</taxon>
        <taxon>Robertmurraya</taxon>
    </lineage>
</organism>
<protein>
    <submittedName>
        <fullName evidence="1">Uncharacterized protein</fullName>
    </submittedName>
</protein>
<evidence type="ECO:0000313" key="2">
    <source>
        <dbReference type="Proteomes" id="UP001290455"/>
    </source>
</evidence>
<comment type="caution">
    <text evidence="1">The sequence shown here is derived from an EMBL/GenBank/DDBJ whole genome shotgun (WGS) entry which is preliminary data.</text>
</comment>
<dbReference type="RefSeq" id="WP_322444569.1">
    <property type="nucleotide sequence ID" value="NZ_JAXOFX010000001.1"/>
</dbReference>
<reference evidence="1 2" key="1">
    <citation type="submission" date="2023-11" db="EMBL/GenBank/DDBJ databases">
        <title>Bacillus jintuensis, isolated from a mudflat on the Beibu Gulf coast.</title>
        <authorList>
            <person name="Li M."/>
        </authorList>
    </citation>
    <scope>NUCLEOTIDE SEQUENCE [LARGE SCALE GENOMIC DNA]</scope>
    <source>
        <strain evidence="1 2">31A1R</strain>
    </source>
</reference>
<gene>
    <name evidence="1" type="ORF">SM124_00735</name>
</gene>
<name>A0ABU5ISZ6_9BACI</name>
<proteinExistence type="predicted"/>
<dbReference type="EMBL" id="JAXOFX010000001">
    <property type="protein sequence ID" value="MDZ5470261.1"/>
    <property type="molecule type" value="Genomic_DNA"/>
</dbReference>
<evidence type="ECO:0000313" key="1">
    <source>
        <dbReference type="EMBL" id="MDZ5470261.1"/>
    </source>
</evidence>